<dbReference type="PANTHER" id="PTHR48022:SF78">
    <property type="entry name" value="MONOSACCHARIDE TRANSPORTER, PUTATIVE (AFU_ORTHOLOGUE AFUA_2G02110)-RELATED"/>
    <property type="match status" value="1"/>
</dbReference>
<dbReference type="GO" id="GO:0022857">
    <property type="term" value="F:transmembrane transporter activity"/>
    <property type="evidence" value="ECO:0007669"/>
    <property type="project" value="InterPro"/>
</dbReference>
<dbReference type="InterPro" id="IPR050360">
    <property type="entry name" value="MFS_Sugar_Transporters"/>
</dbReference>
<dbReference type="GO" id="GO:0016020">
    <property type="term" value="C:membrane"/>
    <property type="evidence" value="ECO:0007669"/>
    <property type="project" value="UniProtKB-SubCell"/>
</dbReference>
<dbReference type="Pfam" id="PF00083">
    <property type="entry name" value="Sugar_tr"/>
    <property type="match status" value="1"/>
</dbReference>
<gene>
    <name evidence="9" type="ORF">PGTG_21316</name>
</gene>
<dbReference type="InParanoid" id="H6QR49"/>
<organism evidence="9 10">
    <name type="scientific">Puccinia graminis f. sp. tritici (strain CRL 75-36-700-3 / race SCCL)</name>
    <name type="common">Black stem rust fungus</name>
    <dbReference type="NCBI Taxonomy" id="418459"/>
    <lineage>
        <taxon>Eukaryota</taxon>
        <taxon>Fungi</taxon>
        <taxon>Dikarya</taxon>
        <taxon>Basidiomycota</taxon>
        <taxon>Pucciniomycotina</taxon>
        <taxon>Pucciniomycetes</taxon>
        <taxon>Pucciniales</taxon>
        <taxon>Pucciniaceae</taxon>
        <taxon>Puccinia</taxon>
    </lineage>
</organism>
<keyword evidence="4 7" id="KW-1133">Transmembrane helix</keyword>
<evidence type="ECO:0000256" key="4">
    <source>
        <dbReference type="ARBA" id="ARBA00022989"/>
    </source>
</evidence>
<dbReference type="HOGENOM" id="CLU_1468908_0_0_1"/>
<feature type="compositionally biased region" description="Polar residues" evidence="6">
    <location>
        <begin position="1"/>
        <end position="29"/>
    </location>
</feature>
<evidence type="ECO:0000313" key="9">
    <source>
        <dbReference type="EMBL" id="EHS63024.1"/>
    </source>
</evidence>
<name>H6QR49_PUCGT</name>
<feature type="compositionally biased region" description="Basic and acidic residues" evidence="6">
    <location>
        <begin position="30"/>
        <end position="43"/>
    </location>
</feature>
<feature type="domain" description="Major facilitator superfamily (MFS) profile" evidence="8">
    <location>
        <begin position="87"/>
        <end position="184"/>
    </location>
</feature>
<comment type="similarity">
    <text evidence="2">Belongs to the major facilitator superfamily. Sugar transporter (TC 2.A.1.1) family.</text>
</comment>
<dbReference type="VEuPathDB" id="FungiDB:PGTG_21316"/>
<protein>
    <recommendedName>
        <fullName evidence="8">Major facilitator superfamily (MFS) profile domain-containing protein</fullName>
    </recommendedName>
</protein>
<dbReference type="PROSITE" id="PS50850">
    <property type="entry name" value="MFS"/>
    <property type="match status" value="1"/>
</dbReference>
<feature type="compositionally biased region" description="Polar residues" evidence="6">
    <location>
        <begin position="44"/>
        <end position="53"/>
    </location>
</feature>
<feature type="transmembrane region" description="Helical" evidence="7">
    <location>
        <begin position="163"/>
        <end position="181"/>
    </location>
</feature>
<evidence type="ECO:0000313" key="10">
    <source>
        <dbReference type="Proteomes" id="UP000008783"/>
    </source>
</evidence>
<keyword evidence="10" id="KW-1185">Reference proteome</keyword>
<dbReference type="InterPro" id="IPR036259">
    <property type="entry name" value="MFS_trans_sf"/>
</dbReference>
<feature type="region of interest" description="Disordered" evidence="6">
    <location>
        <begin position="1"/>
        <end position="53"/>
    </location>
</feature>
<evidence type="ECO:0000256" key="3">
    <source>
        <dbReference type="ARBA" id="ARBA00022692"/>
    </source>
</evidence>
<evidence type="ECO:0000256" key="6">
    <source>
        <dbReference type="SAM" id="MobiDB-lite"/>
    </source>
</evidence>
<dbReference type="Proteomes" id="UP000008783">
    <property type="component" value="Unassembled WGS sequence"/>
</dbReference>
<reference evidence="10" key="1">
    <citation type="journal article" date="2011" name="Proc. Natl. Acad. Sci. U.S.A.">
        <title>Obligate biotrophy features unraveled by the genomic analysis of rust fungi.</title>
        <authorList>
            <person name="Duplessis S."/>
            <person name="Cuomo C.A."/>
            <person name="Lin Y.-C."/>
            <person name="Aerts A."/>
            <person name="Tisserant E."/>
            <person name="Veneault-Fourrey C."/>
            <person name="Joly D.L."/>
            <person name="Hacquard S."/>
            <person name="Amselem J."/>
            <person name="Cantarel B.L."/>
            <person name="Chiu R."/>
            <person name="Coutinho P.M."/>
            <person name="Feau N."/>
            <person name="Field M."/>
            <person name="Frey P."/>
            <person name="Gelhaye E."/>
            <person name="Goldberg J."/>
            <person name="Grabherr M.G."/>
            <person name="Kodira C.D."/>
            <person name="Kohler A."/>
            <person name="Kuees U."/>
            <person name="Lindquist E.A."/>
            <person name="Lucas S.M."/>
            <person name="Mago R."/>
            <person name="Mauceli E."/>
            <person name="Morin E."/>
            <person name="Murat C."/>
            <person name="Pangilinan J.L."/>
            <person name="Park R."/>
            <person name="Pearson M."/>
            <person name="Quesneville H."/>
            <person name="Rouhier N."/>
            <person name="Sakthikumar S."/>
            <person name="Salamov A.A."/>
            <person name="Schmutz J."/>
            <person name="Selles B."/>
            <person name="Shapiro H."/>
            <person name="Tanguay P."/>
            <person name="Tuskan G.A."/>
            <person name="Henrissat B."/>
            <person name="Van de Peer Y."/>
            <person name="Rouze P."/>
            <person name="Ellis J.G."/>
            <person name="Dodds P.N."/>
            <person name="Schein J.E."/>
            <person name="Zhong S."/>
            <person name="Hamelin R.C."/>
            <person name="Grigoriev I.V."/>
            <person name="Szabo L.J."/>
            <person name="Martin F."/>
        </authorList>
    </citation>
    <scope>NUCLEOTIDE SEQUENCE [LARGE SCALE GENOMIC DNA]</scope>
    <source>
        <strain evidence="10">CRL 75-36-700-3 / race SCCL</strain>
    </source>
</reference>
<sequence length="184" mass="19770">MSSPANQNDAQSTPMPFAHSSSAVEPEQNNLKEKRLDALEVTEKSSPSNSLQQILPPPEWKYAKFFPGGYSPTRQLPFKGQNMTWAVNIVAGIAIMFYGFDQGVMSGVNNTINYQEKMGIFSQPQTDGDAAKIGGIVAVYYGGTFIGALIGGSLGDRIGRLKTIVFACFWAIIGAALQASAQNV</sequence>
<dbReference type="KEGG" id="pgr:PGTG_21316"/>
<dbReference type="RefSeq" id="XP_003890028.1">
    <property type="nucleotide sequence ID" value="XM_003889979.1"/>
</dbReference>
<evidence type="ECO:0000256" key="7">
    <source>
        <dbReference type="SAM" id="Phobius"/>
    </source>
</evidence>
<feature type="transmembrane region" description="Helical" evidence="7">
    <location>
        <begin position="133"/>
        <end position="151"/>
    </location>
</feature>
<accession>H6QR49</accession>
<dbReference type="PANTHER" id="PTHR48022">
    <property type="entry name" value="PLASTIDIC GLUCOSE TRANSPORTER 4"/>
    <property type="match status" value="1"/>
</dbReference>
<feature type="transmembrane region" description="Helical" evidence="7">
    <location>
        <begin position="83"/>
        <end position="100"/>
    </location>
</feature>
<proteinExistence type="inferred from homology"/>
<evidence type="ECO:0000256" key="5">
    <source>
        <dbReference type="ARBA" id="ARBA00023136"/>
    </source>
</evidence>
<dbReference type="GeneID" id="13540925"/>
<dbReference type="Gene3D" id="1.20.1250.20">
    <property type="entry name" value="MFS general substrate transporter like domains"/>
    <property type="match status" value="1"/>
</dbReference>
<dbReference type="InterPro" id="IPR005828">
    <property type="entry name" value="MFS_sugar_transport-like"/>
</dbReference>
<evidence type="ECO:0000256" key="2">
    <source>
        <dbReference type="ARBA" id="ARBA00010992"/>
    </source>
</evidence>
<dbReference type="OrthoDB" id="2502894at2759"/>
<dbReference type="InterPro" id="IPR020846">
    <property type="entry name" value="MFS_dom"/>
</dbReference>
<comment type="subcellular location">
    <subcellularLocation>
        <location evidence="1">Membrane</location>
        <topology evidence="1">Multi-pass membrane protein</topology>
    </subcellularLocation>
</comment>
<evidence type="ECO:0000256" key="1">
    <source>
        <dbReference type="ARBA" id="ARBA00004141"/>
    </source>
</evidence>
<keyword evidence="5 7" id="KW-0472">Membrane</keyword>
<keyword evidence="3 7" id="KW-0812">Transmembrane</keyword>
<dbReference type="EMBL" id="DS178278">
    <property type="protein sequence ID" value="EHS63024.1"/>
    <property type="molecule type" value="Genomic_DNA"/>
</dbReference>
<evidence type="ECO:0000259" key="8">
    <source>
        <dbReference type="PROSITE" id="PS50850"/>
    </source>
</evidence>
<dbReference type="AlphaFoldDB" id="H6QR49"/>
<dbReference type="SUPFAM" id="SSF103473">
    <property type="entry name" value="MFS general substrate transporter"/>
    <property type="match status" value="1"/>
</dbReference>